<name>A0A1F5FWR1_9BACT</name>
<dbReference type="Pfam" id="PF08241">
    <property type="entry name" value="Methyltransf_11"/>
    <property type="match status" value="1"/>
</dbReference>
<dbReference type="EMBL" id="MFAQ01000003">
    <property type="protein sequence ID" value="OGD84060.1"/>
    <property type="molecule type" value="Genomic_DNA"/>
</dbReference>
<dbReference type="InterPro" id="IPR013216">
    <property type="entry name" value="Methyltransf_11"/>
</dbReference>
<dbReference type="Proteomes" id="UP000179237">
    <property type="component" value="Unassembled WGS sequence"/>
</dbReference>
<reference evidence="2 3" key="1">
    <citation type="journal article" date="2016" name="Nat. Commun.">
        <title>Thousands of microbial genomes shed light on interconnected biogeochemical processes in an aquifer system.</title>
        <authorList>
            <person name="Anantharaman K."/>
            <person name="Brown C.T."/>
            <person name="Hug L.A."/>
            <person name="Sharon I."/>
            <person name="Castelle C.J."/>
            <person name="Probst A.J."/>
            <person name="Thomas B.C."/>
            <person name="Singh A."/>
            <person name="Wilkins M.J."/>
            <person name="Karaoz U."/>
            <person name="Brodie E.L."/>
            <person name="Williams K.H."/>
            <person name="Hubbard S.S."/>
            <person name="Banfield J.F."/>
        </authorList>
    </citation>
    <scope>NUCLEOTIDE SEQUENCE [LARGE SCALE GENOMIC DNA]</scope>
</reference>
<gene>
    <name evidence="2" type="ORF">A2572_04035</name>
</gene>
<dbReference type="SUPFAM" id="SSF53335">
    <property type="entry name" value="S-adenosyl-L-methionine-dependent methyltransferases"/>
    <property type="match status" value="1"/>
</dbReference>
<proteinExistence type="predicted"/>
<protein>
    <recommendedName>
        <fullName evidence="1">Methyltransferase type 11 domain-containing protein</fullName>
    </recommendedName>
</protein>
<accession>A0A1F5FWR1</accession>
<dbReference type="InterPro" id="IPR029063">
    <property type="entry name" value="SAM-dependent_MTases_sf"/>
</dbReference>
<evidence type="ECO:0000313" key="3">
    <source>
        <dbReference type="Proteomes" id="UP000179237"/>
    </source>
</evidence>
<feature type="domain" description="Methyltransferase type 11" evidence="1">
    <location>
        <begin position="65"/>
        <end position="144"/>
    </location>
</feature>
<evidence type="ECO:0000259" key="1">
    <source>
        <dbReference type="Pfam" id="PF08241"/>
    </source>
</evidence>
<dbReference type="GO" id="GO:0008757">
    <property type="term" value="F:S-adenosylmethionine-dependent methyltransferase activity"/>
    <property type="evidence" value="ECO:0007669"/>
    <property type="project" value="InterPro"/>
</dbReference>
<dbReference type="AlphaFoldDB" id="A0A1F5FWR1"/>
<evidence type="ECO:0000313" key="2">
    <source>
        <dbReference type="EMBL" id="OGD84060.1"/>
    </source>
</evidence>
<dbReference type="Gene3D" id="3.40.50.150">
    <property type="entry name" value="Vaccinia Virus protein VP39"/>
    <property type="match status" value="1"/>
</dbReference>
<comment type="caution">
    <text evidence="2">The sequence shown here is derived from an EMBL/GenBank/DDBJ whole genome shotgun (WGS) entry which is preliminary data.</text>
</comment>
<sequence>MVEGLFIVQIVKYKKRMSVKDVVDLKNRFGVFSFFVQPLFVKIAEHTASKRVQLIKKYLQGKKVLDIGLGSGSTSALLTIEGYKTQGIDVVNASLYPKLQPIIYNGKDLPFSDKMFDTGLLICVLHHCGKNQLSVLMEAMRVCKRLIIVEDTFRNKLERFFVAVRDSVGNFEFYHHRYRTVDEWQNQFKTLGWKIVYGQSWSNISVFGMYGRQTIFVIEKKR</sequence>
<organism evidence="2 3">
    <name type="scientific">Candidatus Collierbacteria bacterium RIFOXYD1_FULL_40_9</name>
    <dbReference type="NCBI Taxonomy" id="1817731"/>
    <lineage>
        <taxon>Bacteria</taxon>
        <taxon>Candidatus Collieribacteriota</taxon>
    </lineage>
</organism>